<organism evidence="1 2">
    <name type="scientific">Mucilaginibacter auburnensis</name>
    <dbReference type="NCBI Taxonomy" id="1457233"/>
    <lineage>
        <taxon>Bacteria</taxon>
        <taxon>Pseudomonadati</taxon>
        <taxon>Bacteroidota</taxon>
        <taxon>Sphingobacteriia</taxon>
        <taxon>Sphingobacteriales</taxon>
        <taxon>Sphingobacteriaceae</taxon>
        <taxon>Mucilaginibacter</taxon>
    </lineage>
</organism>
<proteinExistence type="predicted"/>
<name>A0A2H9VNR8_9SPHI</name>
<reference evidence="1 2" key="1">
    <citation type="submission" date="2017-11" db="EMBL/GenBank/DDBJ databases">
        <title>Genomic Encyclopedia of Archaeal and Bacterial Type Strains, Phase II (KMG-II): From Individual Species to Whole Genera.</title>
        <authorList>
            <person name="Goeker M."/>
        </authorList>
    </citation>
    <scope>NUCLEOTIDE SEQUENCE [LARGE SCALE GENOMIC DNA]</scope>
    <source>
        <strain evidence="1 2">DSM 28175</strain>
    </source>
</reference>
<dbReference type="Proteomes" id="UP000242687">
    <property type="component" value="Unassembled WGS sequence"/>
</dbReference>
<sequence length="64" mass="7483">MKILKGRSFLSYVQLLQFVDDNCIVREDIIAITQGGGSDYTIFFYADKDLKEKDRNFWGNLKED</sequence>
<dbReference type="RefSeq" id="WP_100342264.1">
    <property type="nucleotide sequence ID" value="NZ_PGFJ01000002.1"/>
</dbReference>
<keyword evidence="2" id="KW-1185">Reference proteome</keyword>
<accession>A0A2H9VNR8</accession>
<protein>
    <submittedName>
        <fullName evidence="1">Uncharacterized protein</fullName>
    </submittedName>
</protein>
<comment type="caution">
    <text evidence="1">The sequence shown here is derived from an EMBL/GenBank/DDBJ whole genome shotgun (WGS) entry which is preliminary data.</text>
</comment>
<evidence type="ECO:0000313" key="1">
    <source>
        <dbReference type="EMBL" id="PJJ79961.1"/>
    </source>
</evidence>
<dbReference type="OrthoDB" id="771555at2"/>
<dbReference type="EMBL" id="PGFJ01000002">
    <property type="protein sequence ID" value="PJJ79961.1"/>
    <property type="molecule type" value="Genomic_DNA"/>
</dbReference>
<dbReference type="AlphaFoldDB" id="A0A2H9VNR8"/>
<evidence type="ECO:0000313" key="2">
    <source>
        <dbReference type="Proteomes" id="UP000242687"/>
    </source>
</evidence>
<gene>
    <name evidence="1" type="ORF">CLV57_3100</name>
</gene>